<name>A0AC58SJI3_TOBAC</name>
<reference evidence="2" key="2">
    <citation type="submission" date="2025-08" db="UniProtKB">
        <authorList>
            <consortium name="RefSeq"/>
        </authorList>
    </citation>
    <scope>IDENTIFICATION</scope>
    <source>
        <tissue evidence="2">Leaf</tissue>
    </source>
</reference>
<evidence type="ECO:0000313" key="1">
    <source>
        <dbReference type="Proteomes" id="UP000790787"/>
    </source>
</evidence>
<dbReference type="Proteomes" id="UP000790787">
    <property type="component" value="Chromosome 13"/>
</dbReference>
<accession>A0AC58SJI3</accession>
<reference evidence="1" key="1">
    <citation type="journal article" date="2014" name="Nat. Commun.">
        <title>The tobacco genome sequence and its comparison with those of tomato and potato.</title>
        <authorList>
            <person name="Sierro N."/>
            <person name="Battey J.N."/>
            <person name="Ouadi S."/>
            <person name="Bakaher N."/>
            <person name="Bovet L."/>
            <person name="Willig A."/>
            <person name="Goepfert S."/>
            <person name="Peitsch M.C."/>
            <person name="Ivanov N.V."/>
        </authorList>
    </citation>
    <scope>NUCLEOTIDE SEQUENCE [LARGE SCALE GENOMIC DNA]</scope>
</reference>
<evidence type="ECO:0000313" key="2">
    <source>
        <dbReference type="RefSeq" id="XP_075085127.1"/>
    </source>
</evidence>
<keyword evidence="1" id="KW-1185">Reference proteome</keyword>
<proteinExistence type="predicted"/>
<gene>
    <name evidence="2" type="primary">LOC142168349</name>
</gene>
<organism evidence="1 2">
    <name type="scientific">Nicotiana tabacum</name>
    <name type="common">Common tobacco</name>
    <dbReference type="NCBI Taxonomy" id="4097"/>
    <lineage>
        <taxon>Eukaryota</taxon>
        <taxon>Viridiplantae</taxon>
        <taxon>Streptophyta</taxon>
        <taxon>Embryophyta</taxon>
        <taxon>Tracheophyta</taxon>
        <taxon>Spermatophyta</taxon>
        <taxon>Magnoliopsida</taxon>
        <taxon>eudicotyledons</taxon>
        <taxon>Gunneridae</taxon>
        <taxon>Pentapetalae</taxon>
        <taxon>asterids</taxon>
        <taxon>lamiids</taxon>
        <taxon>Solanales</taxon>
        <taxon>Solanaceae</taxon>
        <taxon>Nicotianoideae</taxon>
        <taxon>Nicotianeae</taxon>
        <taxon>Nicotiana</taxon>
    </lineage>
</organism>
<dbReference type="RefSeq" id="XP_075085127.1">
    <property type="nucleotide sequence ID" value="XM_075229026.1"/>
</dbReference>
<sequence>MAAPKFKTLVSLFRSATALSLKFNSAIYSPKLYTTTICSKKSTGTVLRTDFMFGKLGLGYNTLIQSNYVDEVNAQIRECVHNARYTNDIGEFSKDCQLLESIKEQGFQLEEESYLHILQYFIDFGMLNKFHFYRDLIIDGNNADSHPRLAYYNMLLWIVKGRRDKIKQLVNDFKHYDDAADITKFSSMYCMANIFYILSMNNVYDDLPDQDLGWKILCELATSDIGTEKISECIYYYATSLRHLCIDEIVHKFYCLHDMFKLVPTYSQFHKLLNYCCNADKIDTALGVTNRMCEAGVTLQSETVNTILYQCRKFYKHGHLVYEIYSLILRHQIKPDCETIEMMIKLFVGMNNFKGAYDMINDLKKFNLKPTPVMYDLIIMGYLRRGNKYAAVRVLKE</sequence>
<protein>
    <submittedName>
        <fullName evidence="2">Pentatricopeptide repeat-containing protein At4g04790, mitochondrial-like</fullName>
    </submittedName>
</protein>